<reference evidence="27 28" key="1">
    <citation type="submission" date="2024-03" db="EMBL/GenBank/DDBJ databases">
        <title>Draft genome sequence of Pseudonocardia tropica JCM 19149.</title>
        <authorList>
            <person name="Butdee W."/>
            <person name="Duangmal K."/>
        </authorList>
    </citation>
    <scope>NUCLEOTIDE SEQUENCE [LARGE SCALE GENOMIC DNA]</scope>
    <source>
        <strain evidence="27 28">JCM 19149</strain>
    </source>
</reference>
<evidence type="ECO:0000256" key="5">
    <source>
        <dbReference type="ARBA" id="ARBA00012438"/>
    </source>
</evidence>
<dbReference type="InterPro" id="IPR003594">
    <property type="entry name" value="HATPase_dom"/>
</dbReference>
<keyword evidence="11 27" id="KW-0418">Kinase</keyword>
<dbReference type="PRINTS" id="PR00344">
    <property type="entry name" value="BCTRLSENSOR"/>
</dbReference>
<dbReference type="InterPro" id="IPR003660">
    <property type="entry name" value="HAMP_dom"/>
</dbReference>
<evidence type="ECO:0000256" key="8">
    <source>
        <dbReference type="ARBA" id="ARBA00022679"/>
    </source>
</evidence>
<evidence type="ECO:0000256" key="6">
    <source>
        <dbReference type="ARBA" id="ARBA00022475"/>
    </source>
</evidence>
<keyword evidence="16 24" id="KW-1133">Transmembrane helix</keyword>
<keyword evidence="17" id="KW-0902">Two-component regulatory system</keyword>
<name>A0ABV1K0U0_9PSEU</name>
<dbReference type="Pfam" id="PF00672">
    <property type="entry name" value="HAMP"/>
    <property type="match status" value="1"/>
</dbReference>
<keyword evidence="15" id="KW-0904">Protein phosphatase</keyword>
<evidence type="ECO:0000259" key="26">
    <source>
        <dbReference type="PROSITE" id="PS50885"/>
    </source>
</evidence>
<evidence type="ECO:0000256" key="22">
    <source>
        <dbReference type="ARBA" id="ARBA00041776"/>
    </source>
</evidence>
<dbReference type="Pfam" id="PF02518">
    <property type="entry name" value="HATPase_c"/>
    <property type="match status" value="1"/>
</dbReference>
<evidence type="ECO:0000256" key="7">
    <source>
        <dbReference type="ARBA" id="ARBA00022553"/>
    </source>
</evidence>
<keyword evidence="6" id="KW-1003">Cell membrane</keyword>
<dbReference type="GO" id="GO:0016301">
    <property type="term" value="F:kinase activity"/>
    <property type="evidence" value="ECO:0007669"/>
    <property type="project" value="UniProtKB-KW"/>
</dbReference>
<dbReference type="SMART" id="SM00387">
    <property type="entry name" value="HATPase_c"/>
    <property type="match status" value="1"/>
</dbReference>
<dbReference type="InterPro" id="IPR036097">
    <property type="entry name" value="HisK_dim/P_sf"/>
</dbReference>
<dbReference type="SUPFAM" id="SSF47384">
    <property type="entry name" value="Homodimeric domain of signal transducing histidine kinase"/>
    <property type="match status" value="1"/>
</dbReference>
<evidence type="ECO:0000256" key="3">
    <source>
        <dbReference type="ARBA" id="ARBA00001946"/>
    </source>
</evidence>
<evidence type="ECO:0000256" key="10">
    <source>
        <dbReference type="ARBA" id="ARBA00022741"/>
    </source>
</evidence>
<evidence type="ECO:0000256" key="15">
    <source>
        <dbReference type="ARBA" id="ARBA00022912"/>
    </source>
</evidence>
<comment type="caution">
    <text evidence="27">The sequence shown here is derived from an EMBL/GenBank/DDBJ whole genome shotgun (WGS) entry which is preliminary data.</text>
</comment>
<comment type="cofactor">
    <cofactor evidence="2">
        <name>Mn(2+)</name>
        <dbReference type="ChEBI" id="CHEBI:29035"/>
    </cofactor>
</comment>
<evidence type="ECO:0000256" key="20">
    <source>
        <dbReference type="ARBA" id="ARBA00023211"/>
    </source>
</evidence>
<dbReference type="InterPro" id="IPR036890">
    <property type="entry name" value="HATPase_C_sf"/>
</dbReference>
<keyword evidence="12" id="KW-0378">Hydrolase</keyword>
<dbReference type="InterPro" id="IPR003661">
    <property type="entry name" value="HisK_dim/P_dom"/>
</dbReference>
<proteinExistence type="predicted"/>
<keyword evidence="9 24" id="KW-0812">Transmembrane</keyword>
<comment type="catalytic activity">
    <reaction evidence="1">
        <text>ATP + protein L-histidine = ADP + protein N-phospho-L-histidine.</text>
        <dbReference type="EC" id="2.7.13.3"/>
    </reaction>
</comment>
<sequence length="438" mass="46051">MRRRIVRLTLVAVGVTLVLFGVPLAAGLERYTVAQQRESLQRIADFAARSVYDDVVHDRVPARLPDGRNDDTAVALYDEDGDRTTGDGPPEGDEGVDRVLDRGLSSSPAGQLVAVSPVTDGDDVIGVVRAARPTSAVWSSLVPLYLGMVALAGLVLVAVWTLAMRLAGHLSAPLESMARDAARLGEGDFGVRPAPTGIGELDRVGSALGHTAGRLDDLLARERAFSAEASHQLRTPLAGLRLRLESALDDPALLRPATVEDGLASVDRLERTIDELLLLARERSRDAVPVDLARLFDEAQAEWGDRLSRAGRSFSVSRDGALPDPPASAAAVRQIVAALLDNAVQHGAGAVTLTAREAGPDAVAVDVADEGPGVAEEDLSGSDGRRGLGVALARRLAEAEGGRLTARRSPSVVTLLLPLEPVRNGRSLTSSSPPPHPP</sequence>
<evidence type="ECO:0000313" key="27">
    <source>
        <dbReference type="EMBL" id="MEQ3541833.1"/>
    </source>
</evidence>
<evidence type="ECO:0000256" key="19">
    <source>
        <dbReference type="ARBA" id="ARBA00023026"/>
    </source>
</evidence>
<dbReference type="InterPro" id="IPR050980">
    <property type="entry name" value="2C_sensor_his_kinase"/>
</dbReference>
<keyword evidence="24" id="KW-0472">Membrane</keyword>
<evidence type="ECO:0000259" key="25">
    <source>
        <dbReference type="PROSITE" id="PS50109"/>
    </source>
</evidence>
<keyword evidence="13" id="KW-0067">ATP-binding</keyword>
<keyword evidence="18" id="KW-0346">Stress response</keyword>
<keyword evidence="14" id="KW-0460">Magnesium</keyword>
<dbReference type="PANTHER" id="PTHR44936">
    <property type="entry name" value="SENSOR PROTEIN CREC"/>
    <property type="match status" value="1"/>
</dbReference>
<comment type="subcellular location">
    <subcellularLocation>
        <location evidence="4">Cell membrane</location>
        <topology evidence="4">Multi-pass membrane protein</topology>
    </subcellularLocation>
</comment>
<evidence type="ECO:0000256" key="24">
    <source>
        <dbReference type="SAM" id="Phobius"/>
    </source>
</evidence>
<feature type="domain" description="HAMP" evidence="26">
    <location>
        <begin position="168"/>
        <end position="220"/>
    </location>
</feature>
<dbReference type="Proteomes" id="UP001464923">
    <property type="component" value="Unassembled WGS sequence"/>
</dbReference>
<accession>A0ABV1K0U0</accession>
<dbReference type="SUPFAM" id="SSF55874">
    <property type="entry name" value="ATPase domain of HSP90 chaperone/DNA topoisomerase II/histidine kinase"/>
    <property type="match status" value="1"/>
</dbReference>
<dbReference type="RefSeq" id="WP_345647462.1">
    <property type="nucleotide sequence ID" value="NZ_BAABLY010000050.1"/>
</dbReference>
<dbReference type="PANTHER" id="PTHR44936:SF9">
    <property type="entry name" value="SENSOR PROTEIN CREC"/>
    <property type="match status" value="1"/>
</dbReference>
<evidence type="ECO:0000256" key="9">
    <source>
        <dbReference type="ARBA" id="ARBA00022692"/>
    </source>
</evidence>
<dbReference type="Gene3D" id="3.30.565.10">
    <property type="entry name" value="Histidine kinase-like ATPase, C-terminal domain"/>
    <property type="match status" value="1"/>
</dbReference>
<dbReference type="SMART" id="SM00388">
    <property type="entry name" value="HisKA"/>
    <property type="match status" value="1"/>
</dbReference>
<dbReference type="CDD" id="cd00082">
    <property type="entry name" value="HisKA"/>
    <property type="match status" value="1"/>
</dbReference>
<keyword evidence="7" id="KW-0597">Phosphoprotein</keyword>
<evidence type="ECO:0000313" key="28">
    <source>
        <dbReference type="Proteomes" id="UP001464923"/>
    </source>
</evidence>
<feature type="region of interest" description="Disordered" evidence="23">
    <location>
        <begin position="78"/>
        <end position="97"/>
    </location>
</feature>
<evidence type="ECO:0000256" key="17">
    <source>
        <dbReference type="ARBA" id="ARBA00023012"/>
    </source>
</evidence>
<evidence type="ECO:0000256" key="12">
    <source>
        <dbReference type="ARBA" id="ARBA00022801"/>
    </source>
</evidence>
<feature type="domain" description="Histidine kinase" evidence="25">
    <location>
        <begin position="228"/>
        <end position="421"/>
    </location>
</feature>
<feature type="transmembrane region" description="Helical" evidence="24">
    <location>
        <begin position="142"/>
        <end position="163"/>
    </location>
</feature>
<evidence type="ECO:0000256" key="23">
    <source>
        <dbReference type="SAM" id="MobiDB-lite"/>
    </source>
</evidence>
<dbReference type="EC" id="2.7.13.3" evidence="5"/>
<keyword evidence="19" id="KW-0843">Virulence</keyword>
<evidence type="ECO:0000256" key="16">
    <source>
        <dbReference type="ARBA" id="ARBA00022989"/>
    </source>
</evidence>
<dbReference type="PROSITE" id="PS50885">
    <property type="entry name" value="HAMP"/>
    <property type="match status" value="1"/>
</dbReference>
<dbReference type="Pfam" id="PF00512">
    <property type="entry name" value="HisKA"/>
    <property type="match status" value="1"/>
</dbReference>
<protein>
    <recommendedName>
        <fullName evidence="21">Signal transduction histidine-protein kinase/phosphatase MprB</fullName>
        <ecNumber evidence="5">2.7.13.3</ecNumber>
    </recommendedName>
    <alternativeName>
        <fullName evidence="22">Mycobacterial persistence regulator B</fullName>
    </alternativeName>
</protein>
<keyword evidence="10" id="KW-0547">Nucleotide-binding</keyword>
<evidence type="ECO:0000256" key="4">
    <source>
        <dbReference type="ARBA" id="ARBA00004651"/>
    </source>
</evidence>
<evidence type="ECO:0000256" key="14">
    <source>
        <dbReference type="ARBA" id="ARBA00022842"/>
    </source>
</evidence>
<dbReference type="InterPro" id="IPR005467">
    <property type="entry name" value="His_kinase_dom"/>
</dbReference>
<dbReference type="Gene3D" id="6.10.340.10">
    <property type="match status" value="1"/>
</dbReference>
<gene>
    <name evidence="27" type="ORF">WHI96_23760</name>
</gene>
<evidence type="ECO:0000256" key="13">
    <source>
        <dbReference type="ARBA" id="ARBA00022840"/>
    </source>
</evidence>
<evidence type="ECO:0000256" key="21">
    <source>
        <dbReference type="ARBA" id="ARBA00040454"/>
    </source>
</evidence>
<evidence type="ECO:0000256" key="11">
    <source>
        <dbReference type="ARBA" id="ARBA00022777"/>
    </source>
</evidence>
<comment type="cofactor">
    <cofactor evidence="3">
        <name>Mg(2+)</name>
        <dbReference type="ChEBI" id="CHEBI:18420"/>
    </cofactor>
</comment>
<keyword evidence="8" id="KW-0808">Transferase</keyword>
<evidence type="ECO:0000256" key="18">
    <source>
        <dbReference type="ARBA" id="ARBA00023016"/>
    </source>
</evidence>
<evidence type="ECO:0000256" key="1">
    <source>
        <dbReference type="ARBA" id="ARBA00000085"/>
    </source>
</evidence>
<dbReference type="InterPro" id="IPR004358">
    <property type="entry name" value="Sig_transdc_His_kin-like_C"/>
</dbReference>
<dbReference type="PROSITE" id="PS50109">
    <property type="entry name" value="HIS_KIN"/>
    <property type="match status" value="1"/>
</dbReference>
<dbReference type="SMART" id="SM00304">
    <property type="entry name" value="HAMP"/>
    <property type="match status" value="1"/>
</dbReference>
<dbReference type="EMBL" id="JBEDNP010000018">
    <property type="protein sequence ID" value="MEQ3541833.1"/>
    <property type="molecule type" value="Genomic_DNA"/>
</dbReference>
<dbReference type="Gene3D" id="1.10.287.130">
    <property type="match status" value="1"/>
</dbReference>
<keyword evidence="28" id="KW-1185">Reference proteome</keyword>
<evidence type="ECO:0000256" key="2">
    <source>
        <dbReference type="ARBA" id="ARBA00001936"/>
    </source>
</evidence>
<organism evidence="27 28">
    <name type="scientific">Pseudonocardia tropica</name>
    <dbReference type="NCBI Taxonomy" id="681289"/>
    <lineage>
        <taxon>Bacteria</taxon>
        <taxon>Bacillati</taxon>
        <taxon>Actinomycetota</taxon>
        <taxon>Actinomycetes</taxon>
        <taxon>Pseudonocardiales</taxon>
        <taxon>Pseudonocardiaceae</taxon>
        <taxon>Pseudonocardia</taxon>
    </lineage>
</organism>
<keyword evidence="20" id="KW-0464">Manganese</keyword>